<accession>E9GZ58</accession>
<evidence type="ECO:0000313" key="1">
    <source>
        <dbReference type="EMBL" id="EFX75288.1"/>
    </source>
</evidence>
<dbReference type="EMBL" id="GL732576">
    <property type="protein sequence ID" value="EFX75288.1"/>
    <property type="molecule type" value="Genomic_DNA"/>
</dbReference>
<dbReference type="AlphaFoldDB" id="E9GZ58"/>
<dbReference type="HOGENOM" id="CLU_1877531_0_0_1"/>
<evidence type="ECO:0000313" key="2">
    <source>
        <dbReference type="Proteomes" id="UP000000305"/>
    </source>
</evidence>
<name>E9GZ58_DAPPU</name>
<organism evidence="1 2">
    <name type="scientific">Daphnia pulex</name>
    <name type="common">Water flea</name>
    <dbReference type="NCBI Taxonomy" id="6669"/>
    <lineage>
        <taxon>Eukaryota</taxon>
        <taxon>Metazoa</taxon>
        <taxon>Ecdysozoa</taxon>
        <taxon>Arthropoda</taxon>
        <taxon>Crustacea</taxon>
        <taxon>Branchiopoda</taxon>
        <taxon>Diplostraca</taxon>
        <taxon>Cladocera</taxon>
        <taxon>Anomopoda</taxon>
        <taxon>Daphniidae</taxon>
        <taxon>Daphnia</taxon>
    </lineage>
</organism>
<gene>
    <name evidence="1" type="ORF">DAPPUDRAFT_250709</name>
</gene>
<sequence length="136" mass="15808">MDERWLVVENSEVFSSYNNTYRQMSVQRTQSVGRKKNNMASKTKAEENITLECDEHDNPRKKNKMDLPDVENENLNHLVKKGVDTISYENSSLKELKIFYTQQRIEELELDGVMHVFRGDPDFRNTSGTVGSGQQF</sequence>
<dbReference type="InParanoid" id="E9GZ58"/>
<reference evidence="1 2" key="1">
    <citation type="journal article" date="2011" name="Science">
        <title>The ecoresponsive genome of Daphnia pulex.</title>
        <authorList>
            <person name="Colbourne J.K."/>
            <person name="Pfrender M.E."/>
            <person name="Gilbert D."/>
            <person name="Thomas W.K."/>
            <person name="Tucker A."/>
            <person name="Oakley T.H."/>
            <person name="Tokishita S."/>
            <person name="Aerts A."/>
            <person name="Arnold G.J."/>
            <person name="Basu M.K."/>
            <person name="Bauer D.J."/>
            <person name="Caceres C.E."/>
            <person name="Carmel L."/>
            <person name="Casola C."/>
            <person name="Choi J.H."/>
            <person name="Detter J.C."/>
            <person name="Dong Q."/>
            <person name="Dusheyko S."/>
            <person name="Eads B.D."/>
            <person name="Frohlich T."/>
            <person name="Geiler-Samerotte K.A."/>
            <person name="Gerlach D."/>
            <person name="Hatcher P."/>
            <person name="Jogdeo S."/>
            <person name="Krijgsveld J."/>
            <person name="Kriventseva E.V."/>
            <person name="Kultz D."/>
            <person name="Laforsch C."/>
            <person name="Lindquist E."/>
            <person name="Lopez J."/>
            <person name="Manak J.R."/>
            <person name="Muller J."/>
            <person name="Pangilinan J."/>
            <person name="Patwardhan R.P."/>
            <person name="Pitluck S."/>
            <person name="Pritham E.J."/>
            <person name="Rechtsteiner A."/>
            <person name="Rho M."/>
            <person name="Rogozin I.B."/>
            <person name="Sakarya O."/>
            <person name="Salamov A."/>
            <person name="Schaack S."/>
            <person name="Shapiro H."/>
            <person name="Shiga Y."/>
            <person name="Skalitzky C."/>
            <person name="Smith Z."/>
            <person name="Souvorov A."/>
            <person name="Sung W."/>
            <person name="Tang Z."/>
            <person name="Tsuchiya D."/>
            <person name="Tu H."/>
            <person name="Vos H."/>
            <person name="Wang M."/>
            <person name="Wolf Y.I."/>
            <person name="Yamagata H."/>
            <person name="Yamada T."/>
            <person name="Ye Y."/>
            <person name="Shaw J.R."/>
            <person name="Andrews J."/>
            <person name="Crease T.J."/>
            <person name="Tang H."/>
            <person name="Lucas S.M."/>
            <person name="Robertson H.M."/>
            <person name="Bork P."/>
            <person name="Koonin E.V."/>
            <person name="Zdobnov E.M."/>
            <person name="Grigoriev I.V."/>
            <person name="Lynch M."/>
            <person name="Boore J.L."/>
        </authorList>
    </citation>
    <scope>NUCLEOTIDE SEQUENCE [LARGE SCALE GENOMIC DNA]</scope>
</reference>
<proteinExistence type="predicted"/>
<dbReference type="KEGG" id="dpx:DAPPUDRAFT_250709"/>
<dbReference type="Proteomes" id="UP000000305">
    <property type="component" value="Unassembled WGS sequence"/>
</dbReference>
<protein>
    <submittedName>
        <fullName evidence="1">Uncharacterized protein</fullName>
    </submittedName>
</protein>
<keyword evidence="2" id="KW-1185">Reference proteome</keyword>